<dbReference type="EMBL" id="JAMOIL010000006">
    <property type="protein sequence ID" value="MCM0619873.1"/>
    <property type="molecule type" value="Genomic_DNA"/>
</dbReference>
<gene>
    <name evidence="3" type="ORF">M8330_06145</name>
</gene>
<dbReference type="InterPro" id="IPR032830">
    <property type="entry name" value="XPB/Ssl2_N"/>
</dbReference>
<sequence length="756" mass="79692">MSTSGHRSLADQLRAWPDERLAGLLSLRPDLVSPAPHDSGQLASRAATRSSLQRALDQLSRLELYVLDALVVAGHTDPDEVVGLVRAAPEAVRTALGRLLDAALVWEGTSGLRVLTGVSEVHVGGPEAGVSGLRPRSTDPLPAAEVERRVAEVSEQARTMLHAVLDAGGEATSGSSRHTVSPADARTPAEELLSRRLLVRRTDGVVVLPGEVGLVLRGGRTTTEPVDEVPVVPTSSRGADMVARAASGAAFEAVRRVELLLETWGTHPPSALRSGGLGVRDLKAATTLLGLDEAGTALLVETAAAAGLLAQGLGRESEPAWEPTDDYDRWLGLGLAARWRVLVRAWLTSPRMPALVGRKDPAGKTWNALVPELVGAHQVETRRLTLDALASLDPDAVPASGTGLPGVVARVSWLRPRRPRNRAEQVAWAVEEAAVLGMTGLGGLPDYARTLLAGDEDAAVAALDALLPDPVEQVLLQADLTAVAPGPLTSALARRLASVADVESRGGATVYRFTPTSVRRSLDLGWTAAELHDFLGTVSATPVPQPLSYLVDDTARTFGSVRVGAAEAFLRSDDETALAELLHHPRAQTLGLRRIAPTVLVTATPIDVLLPRLRELGAAPVVEGPDGEVRVAAPDQLRARVPRERRAGAAAASRAARAEASVAHVVSAVRSGDRAAASRAEPGAPVSPADALSALREAIEARRTVVIGYVDQQGRRGDRVVDPLRLDGGVLTGFDHRADDEMRFAVHRVHSVRLAD</sequence>
<dbReference type="PROSITE" id="PS52050">
    <property type="entry name" value="WYL"/>
    <property type="match status" value="1"/>
</dbReference>
<feature type="domain" description="WYL" evidence="1">
    <location>
        <begin position="691"/>
        <end position="753"/>
    </location>
</feature>
<evidence type="ECO:0000259" key="2">
    <source>
        <dbReference type="Pfam" id="PF13625"/>
    </source>
</evidence>
<dbReference type="GO" id="GO:0004386">
    <property type="term" value="F:helicase activity"/>
    <property type="evidence" value="ECO:0007669"/>
    <property type="project" value="UniProtKB-KW"/>
</dbReference>
<evidence type="ECO:0000313" key="3">
    <source>
        <dbReference type="EMBL" id="MCM0619873.1"/>
    </source>
</evidence>
<organism evidence="3 4">
    <name type="scientific">Nocardioides bruguierae</name>
    <dbReference type="NCBI Taxonomy" id="2945102"/>
    <lineage>
        <taxon>Bacteria</taxon>
        <taxon>Bacillati</taxon>
        <taxon>Actinomycetota</taxon>
        <taxon>Actinomycetes</taxon>
        <taxon>Propionibacteriales</taxon>
        <taxon>Nocardioidaceae</taxon>
        <taxon>Nocardioides</taxon>
    </lineage>
</organism>
<feature type="domain" description="Helicase XPB/Ssl2 N-terminal" evidence="2">
    <location>
        <begin position="474"/>
        <end position="596"/>
    </location>
</feature>
<keyword evidence="3" id="KW-0547">Nucleotide-binding</keyword>
<dbReference type="AlphaFoldDB" id="A0A9X2D5T2"/>
<proteinExistence type="predicted"/>
<evidence type="ECO:0000313" key="4">
    <source>
        <dbReference type="Proteomes" id="UP001139485"/>
    </source>
</evidence>
<keyword evidence="3" id="KW-0347">Helicase</keyword>
<protein>
    <submittedName>
        <fullName evidence="3">Helicase C-terminal domain-containing protein</fullName>
    </submittedName>
</protein>
<dbReference type="Pfam" id="PF13625">
    <property type="entry name" value="Helicase_C_3"/>
    <property type="match status" value="1"/>
</dbReference>
<dbReference type="RefSeq" id="WP_250826611.1">
    <property type="nucleotide sequence ID" value="NZ_JAMOIL010000006.1"/>
</dbReference>
<reference evidence="3" key="1">
    <citation type="submission" date="2022-05" db="EMBL/GenBank/DDBJ databases">
        <authorList>
            <person name="Tuo L."/>
        </authorList>
    </citation>
    <scope>NUCLEOTIDE SEQUENCE</scope>
    <source>
        <strain evidence="3">BSK12Z-4</strain>
    </source>
</reference>
<evidence type="ECO:0000259" key="1">
    <source>
        <dbReference type="Pfam" id="PF13280"/>
    </source>
</evidence>
<keyword evidence="3" id="KW-0378">Hydrolase</keyword>
<keyword evidence="3" id="KW-0067">ATP-binding</keyword>
<dbReference type="InterPro" id="IPR026881">
    <property type="entry name" value="WYL_dom"/>
</dbReference>
<name>A0A9X2D5T2_9ACTN</name>
<dbReference type="Proteomes" id="UP001139485">
    <property type="component" value="Unassembled WGS sequence"/>
</dbReference>
<dbReference type="Pfam" id="PF13280">
    <property type="entry name" value="WYL"/>
    <property type="match status" value="1"/>
</dbReference>
<accession>A0A9X2D5T2</accession>
<comment type="caution">
    <text evidence="3">The sequence shown here is derived from an EMBL/GenBank/DDBJ whole genome shotgun (WGS) entry which is preliminary data.</text>
</comment>
<keyword evidence="4" id="KW-1185">Reference proteome</keyword>